<feature type="transmembrane region" description="Helical" evidence="3">
    <location>
        <begin position="282"/>
        <end position="300"/>
    </location>
</feature>
<dbReference type="SUPFAM" id="SSF103473">
    <property type="entry name" value="MFS general substrate transporter"/>
    <property type="match status" value="1"/>
</dbReference>
<dbReference type="AlphaFoldDB" id="A0A9P4UY86"/>
<feature type="transmembrane region" description="Helical" evidence="3">
    <location>
        <begin position="408"/>
        <end position="427"/>
    </location>
</feature>
<dbReference type="Gene3D" id="1.20.1250.20">
    <property type="entry name" value="MFS general substrate transporter like domains"/>
    <property type="match status" value="1"/>
</dbReference>
<feature type="transmembrane region" description="Helical" evidence="3">
    <location>
        <begin position="338"/>
        <end position="360"/>
    </location>
</feature>
<comment type="similarity">
    <text evidence="2">Belongs to the major facilitator superfamily. Monocarboxylate porter (TC 2.A.1.13) family.</text>
</comment>
<evidence type="ECO:0000259" key="4">
    <source>
        <dbReference type="PROSITE" id="PS50850"/>
    </source>
</evidence>
<dbReference type="OrthoDB" id="6499973at2759"/>
<dbReference type="PANTHER" id="PTHR11360">
    <property type="entry name" value="MONOCARBOXYLATE TRANSPORTER"/>
    <property type="match status" value="1"/>
</dbReference>
<feature type="transmembrane region" description="Helical" evidence="3">
    <location>
        <begin position="225"/>
        <end position="248"/>
    </location>
</feature>
<proteinExistence type="inferred from homology"/>
<feature type="transmembrane region" description="Helical" evidence="3">
    <location>
        <begin position="153"/>
        <end position="172"/>
    </location>
</feature>
<feature type="transmembrane region" description="Helical" evidence="3">
    <location>
        <begin position="59"/>
        <end position="80"/>
    </location>
</feature>
<evidence type="ECO:0000313" key="5">
    <source>
        <dbReference type="EMBL" id="KAF2731129.1"/>
    </source>
</evidence>
<dbReference type="InterPro" id="IPR050327">
    <property type="entry name" value="Proton-linked_MCT"/>
</dbReference>
<keyword evidence="3" id="KW-1133">Transmembrane helix</keyword>
<feature type="transmembrane region" description="Helical" evidence="3">
    <location>
        <begin position="184"/>
        <end position="204"/>
    </location>
</feature>
<keyword evidence="3" id="KW-0812">Transmembrane</keyword>
<dbReference type="Pfam" id="PF07690">
    <property type="entry name" value="MFS_1"/>
    <property type="match status" value="1"/>
</dbReference>
<dbReference type="InterPro" id="IPR020846">
    <property type="entry name" value="MFS_dom"/>
</dbReference>
<evidence type="ECO:0000256" key="3">
    <source>
        <dbReference type="SAM" id="Phobius"/>
    </source>
</evidence>
<organism evidence="5 6">
    <name type="scientific">Polyplosphaeria fusca</name>
    <dbReference type="NCBI Taxonomy" id="682080"/>
    <lineage>
        <taxon>Eukaryota</taxon>
        <taxon>Fungi</taxon>
        <taxon>Dikarya</taxon>
        <taxon>Ascomycota</taxon>
        <taxon>Pezizomycotina</taxon>
        <taxon>Dothideomycetes</taxon>
        <taxon>Pleosporomycetidae</taxon>
        <taxon>Pleosporales</taxon>
        <taxon>Tetraplosphaeriaceae</taxon>
        <taxon>Polyplosphaeria</taxon>
    </lineage>
</organism>
<keyword evidence="6" id="KW-1185">Reference proteome</keyword>
<dbReference type="PROSITE" id="PS50850">
    <property type="entry name" value="MFS"/>
    <property type="match status" value="1"/>
</dbReference>
<gene>
    <name evidence="5" type="ORF">EJ04DRAFT_16508</name>
</gene>
<feature type="domain" description="Major facilitator superfamily (MFS) profile" evidence="4">
    <location>
        <begin position="27"/>
        <end position="433"/>
    </location>
</feature>
<evidence type="ECO:0000256" key="2">
    <source>
        <dbReference type="ARBA" id="ARBA00006727"/>
    </source>
</evidence>
<dbReference type="InterPro" id="IPR036259">
    <property type="entry name" value="MFS_trans_sf"/>
</dbReference>
<keyword evidence="3" id="KW-0472">Membrane</keyword>
<dbReference type="InterPro" id="IPR011701">
    <property type="entry name" value="MFS"/>
</dbReference>
<reference evidence="5" key="1">
    <citation type="journal article" date="2020" name="Stud. Mycol.">
        <title>101 Dothideomycetes genomes: a test case for predicting lifestyles and emergence of pathogens.</title>
        <authorList>
            <person name="Haridas S."/>
            <person name="Albert R."/>
            <person name="Binder M."/>
            <person name="Bloem J."/>
            <person name="Labutti K."/>
            <person name="Salamov A."/>
            <person name="Andreopoulos B."/>
            <person name="Baker S."/>
            <person name="Barry K."/>
            <person name="Bills G."/>
            <person name="Bluhm B."/>
            <person name="Cannon C."/>
            <person name="Castanera R."/>
            <person name="Culley D."/>
            <person name="Daum C."/>
            <person name="Ezra D."/>
            <person name="Gonzalez J."/>
            <person name="Henrissat B."/>
            <person name="Kuo A."/>
            <person name="Liang C."/>
            <person name="Lipzen A."/>
            <person name="Lutzoni F."/>
            <person name="Magnuson J."/>
            <person name="Mondo S."/>
            <person name="Nolan M."/>
            <person name="Ohm R."/>
            <person name="Pangilinan J."/>
            <person name="Park H.-J."/>
            <person name="Ramirez L."/>
            <person name="Alfaro M."/>
            <person name="Sun H."/>
            <person name="Tritt A."/>
            <person name="Yoshinaga Y."/>
            <person name="Zwiers L.-H."/>
            <person name="Turgeon B."/>
            <person name="Goodwin S."/>
            <person name="Spatafora J."/>
            <person name="Crous P."/>
            <person name="Grigoriev I."/>
        </authorList>
    </citation>
    <scope>NUCLEOTIDE SEQUENCE</scope>
    <source>
        <strain evidence="5">CBS 125425</strain>
    </source>
</reference>
<comment type="caution">
    <text evidence="5">The sequence shown here is derived from an EMBL/GenBank/DDBJ whole genome shotgun (WGS) entry which is preliminary data.</text>
</comment>
<dbReference type="EMBL" id="ML996202">
    <property type="protein sequence ID" value="KAF2731129.1"/>
    <property type="molecule type" value="Genomic_DNA"/>
</dbReference>
<dbReference type="GO" id="GO:0016020">
    <property type="term" value="C:membrane"/>
    <property type="evidence" value="ECO:0007669"/>
    <property type="project" value="UniProtKB-SubCell"/>
</dbReference>
<evidence type="ECO:0000256" key="1">
    <source>
        <dbReference type="ARBA" id="ARBA00004141"/>
    </source>
</evidence>
<evidence type="ECO:0000313" key="6">
    <source>
        <dbReference type="Proteomes" id="UP000799444"/>
    </source>
</evidence>
<dbReference type="PANTHER" id="PTHR11360:SF130">
    <property type="entry name" value="MAJOR FACILITATOR SUPERFAMILY (MFS) PROFILE DOMAIN-CONTAINING PROTEIN-RELATED"/>
    <property type="match status" value="1"/>
</dbReference>
<comment type="subcellular location">
    <subcellularLocation>
        <location evidence="1">Membrane</location>
        <topology evidence="1">Multi-pass membrane protein</topology>
    </subcellularLocation>
</comment>
<accession>A0A9P4UY86</accession>
<protein>
    <submittedName>
        <fullName evidence="5">MFS monocarboxylate transporter</fullName>
    </submittedName>
</protein>
<feature type="transmembrane region" description="Helical" evidence="3">
    <location>
        <begin position="92"/>
        <end position="111"/>
    </location>
</feature>
<feature type="transmembrane region" description="Helical" evidence="3">
    <location>
        <begin position="312"/>
        <end position="332"/>
    </location>
</feature>
<name>A0A9P4UY86_9PLEO</name>
<sequence>MTKTEAVASTPTRLATIPPPPDGGFRAWSQVFAGHLVIFNTWGYINSFGIFQPYYVSHLALPASTISWIGSLQILLVYLLGPFSGHAIDRGYFRITITVGLLLQVVGMVTTSFCKEYWQLLLAQGACQGLGNGMLFCPTIALVSTYFSTKRTIAVSTMACGAATGGMVFPAIARQLLPQIGFGWTVRVMALVALCNAVIVVCVVRTRIPKRDTVSLVEWSAFREPAYLLFACGSFFAFWAVYFCYYFVSNSHGHRVRLHSAPLTPLQIRQFAKDILNTDEDLSFSILLILNGMGVPGRLIPALIADRLLGPVYTYAAVVLCAAIVLFGWIGVSSTPGLIAFTVVYGFFGGGVQSLFPAALTSLTTDLSKAGIRIGMMFCVISVASLTGPPIAGALIQKGGDGYMGAQVWGGLSMVVGSGFLVGARMVGRGKEE</sequence>
<feature type="transmembrane region" description="Helical" evidence="3">
    <location>
        <begin position="372"/>
        <end position="396"/>
    </location>
</feature>
<feature type="transmembrane region" description="Helical" evidence="3">
    <location>
        <begin position="117"/>
        <end position="141"/>
    </location>
</feature>
<dbReference type="Proteomes" id="UP000799444">
    <property type="component" value="Unassembled WGS sequence"/>
</dbReference>
<dbReference type="GO" id="GO:0022857">
    <property type="term" value="F:transmembrane transporter activity"/>
    <property type="evidence" value="ECO:0007669"/>
    <property type="project" value="InterPro"/>
</dbReference>